<dbReference type="InterPro" id="IPR036188">
    <property type="entry name" value="FAD/NAD-bd_sf"/>
</dbReference>
<dbReference type="InterPro" id="IPR004572">
    <property type="entry name" value="Protoporphyrinogen_oxidase"/>
</dbReference>
<keyword evidence="7 11" id="KW-0285">Flavoprotein</keyword>
<name>A0A8J3J189_9CHLR</name>
<evidence type="ECO:0000256" key="6">
    <source>
        <dbReference type="ARBA" id="ARBA00019046"/>
    </source>
</evidence>
<evidence type="ECO:0000313" key="13">
    <source>
        <dbReference type="EMBL" id="GHO99751.1"/>
    </source>
</evidence>
<comment type="caution">
    <text evidence="13">The sequence shown here is derived from an EMBL/GenBank/DDBJ whole genome shotgun (WGS) entry which is preliminary data.</text>
</comment>
<keyword evidence="14" id="KW-1185">Reference proteome</keyword>
<comment type="subcellular location">
    <subcellularLocation>
        <location evidence="11">Cytoplasm</location>
    </subcellularLocation>
</comment>
<dbReference type="Pfam" id="PF01593">
    <property type="entry name" value="Amino_oxidase"/>
    <property type="match status" value="1"/>
</dbReference>
<dbReference type="GO" id="GO:0005737">
    <property type="term" value="C:cytoplasm"/>
    <property type="evidence" value="ECO:0007669"/>
    <property type="project" value="UniProtKB-SubCell"/>
</dbReference>
<dbReference type="RefSeq" id="WP_220210378.1">
    <property type="nucleotide sequence ID" value="NZ_BNJK01000002.1"/>
</dbReference>
<keyword evidence="10 11" id="KW-0350">Heme biosynthesis</keyword>
<evidence type="ECO:0000256" key="9">
    <source>
        <dbReference type="ARBA" id="ARBA00023002"/>
    </source>
</evidence>
<dbReference type="EC" id="1.3.3.15" evidence="5 11"/>
<dbReference type="InterPro" id="IPR002937">
    <property type="entry name" value="Amino_oxidase"/>
</dbReference>
<dbReference type="PANTHER" id="PTHR42923:SF3">
    <property type="entry name" value="PROTOPORPHYRINOGEN OXIDASE"/>
    <property type="match status" value="1"/>
</dbReference>
<evidence type="ECO:0000256" key="7">
    <source>
        <dbReference type="ARBA" id="ARBA00022630"/>
    </source>
</evidence>
<dbReference type="SUPFAM" id="SSF51905">
    <property type="entry name" value="FAD/NAD(P)-binding domain"/>
    <property type="match status" value="1"/>
</dbReference>
<accession>A0A8J3J189</accession>
<evidence type="ECO:0000256" key="11">
    <source>
        <dbReference type="RuleBase" id="RU364052"/>
    </source>
</evidence>
<sequence>MPHIAIIGGGISGLATAHHLLCNQTVPIDITLIETSNRLGGKIRTGQVAGTAIDLGPEAFIARVPAARALCHDLDLEEQLIAPSTSRSYLWTRGRLCPFPEGLVSGVPTSPTAIIRSGILSLPGIARAGFDLLLPRSDISADPTVAQVIGQRFGQEVVDQLVEPLLGGIHAGRADHLSLASVAPHLALAAKKHRSLMPGLRSARPTDKEKAAPMLLSIQGGLARLIERLQPRLFALTPRYSPSHRQHRIGVDKLAQHRANRGRISRCRDCLVHPG</sequence>
<comment type="similarity">
    <text evidence="4 11">Belongs to the protoporphyrinogen/coproporphyrinogen oxidase family. Coproporphyrinogen III oxidase subfamily.</text>
</comment>
<dbReference type="PANTHER" id="PTHR42923">
    <property type="entry name" value="PROTOPORPHYRINOGEN OXIDASE"/>
    <property type="match status" value="1"/>
</dbReference>
<keyword evidence="11" id="KW-0963">Cytoplasm</keyword>
<evidence type="ECO:0000256" key="10">
    <source>
        <dbReference type="ARBA" id="ARBA00023133"/>
    </source>
</evidence>
<organism evidence="13 14">
    <name type="scientific">Reticulibacter mediterranei</name>
    <dbReference type="NCBI Taxonomy" id="2778369"/>
    <lineage>
        <taxon>Bacteria</taxon>
        <taxon>Bacillati</taxon>
        <taxon>Chloroflexota</taxon>
        <taxon>Ktedonobacteria</taxon>
        <taxon>Ktedonobacterales</taxon>
        <taxon>Reticulibacteraceae</taxon>
        <taxon>Reticulibacter</taxon>
    </lineage>
</organism>
<dbReference type="GO" id="GO:0006783">
    <property type="term" value="P:heme biosynthetic process"/>
    <property type="evidence" value="ECO:0007669"/>
    <property type="project" value="UniProtKB-UniRule"/>
</dbReference>
<keyword evidence="9 11" id="KW-0560">Oxidoreductase</keyword>
<evidence type="ECO:0000256" key="4">
    <source>
        <dbReference type="ARBA" id="ARBA00008310"/>
    </source>
</evidence>
<evidence type="ECO:0000256" key="3">
    <source>
        <dbReference type="ARBA" id="ARBA00004744"/>
    </source>
</evidence>
<comment type="pathway">
    <text evidence="3 11">Porphyrin-containing compound metabolism; protoheme biosynthesis.</text>
</comment>
<dbReference type="NCBIfam" id="TIGR00562">
    <property type="entry name" value="proto_IX_ox"/>
    <property type="match status" value="1"/>
</dbReference>
<protein>
    <recommendedName>
        <fullName evidence="6 11">Coproporphyrinogen III oxidase</fullName>
        <ecNumber evidence="5 11">1.3.3.15</ecNumber>
    </recommendedName>
</protein>
<evidence type="ECO:0000256" key="8">
    <source>
        <dbReference type="ARBA" id="ARBA00022827"/>
    </source>
</evidence>
<comment type="catalytic activity">
    <reaction evidence="1">
        <text>coproporphyrinogen III + 3 O2 = coproporphyrin III + 3 H2O2</text>
        <dbReference type="Rhea" id="RHEA:43436"/>
        <dbReference type="ChEBI" id="CHEBI:15379"/>
        <dbReference type="ChEBI" id="CHEBI:16240"/>
        <dbReference type="ChEBI" id="CHEBI:57309"/>
        <dbReference type="ChEBI" id="CHEBI:131725"/>
        <dbReference type="EC" id="1.3.3.15"/>
    </reaction>
    <physiologicalReaction direction="left-to-right" evidence="1">
        <dbReference type="Rhea" id="RHEA:43437"/>
    </physiologicalReaction>
</comment>
<dbReference type="EMBL" id="BNJK01000002">
    <property type="protein sequence ID" value="GHO99751.1"/>
    <property type="molecule type" value="Genomic_DNA"/>
</dbReference>
<dbReference type="GO" id="GO:0004729">
    <property type="term" value="F:oxygen-dependent protoporphyrinogen oxidase activity"/>
    <property type="evidence" value="ECO:0007669"/>
    <property type="project" value="UniProtKB-UniRule"/>
</dbReference>
<dbReference type="AlphaFoldDB" id="A0A8J3J189"/>
<comment type="function">
    <text evidence="11">Involved in coproporphyrin-dependent heme b biosynthesis. Catalyzes the oxidation of coproporphyrinogen III to coproporphyrin III.</text>
</comment>
<dbReference type="InterPro" id="IPR050464">
    <property type="entry name" value="Zeta_carotene_desat/Oxidored"/>
</dbReference>
<evidence type="ECO:0000256" key="5">
    <source>
        <dbReference type="ARBA" id="ARBA00012402"/>
    </source>
</evidence>
<reference evidence="13" key="1">
    <citation type="submission" date="2020-10" db="EMBL/GenBank/DDBJ databases">
        <title>Taxonomic study of unclassified bacteria belonging to the class Ktedonobacteria.</title>
        <authorList>
            <person name="Yabe S."/>
            <person name="Wang C.M."/>
            <person name="Zheng Y."/>
            <person name="Sakai Y."/>
            <person name="Cavaletti L."/>
            <person name="Monciardini P."/>
            <person name="Donadio S."/>
        </authorList>
    </citation>
    <scope>NUCLEOTIDE SEQUENCE</scope>
    <source>
        <strain evidence="13">ID150040</strain>
    </source>
</reference>
<dbReference type="UniPathway" id="UPA00252"/>
<evidence type="ECO:0000259" key="12">
    <source>
        <dbReference type="Pfam" id="PF01593"/>
    </source>
</evidence>
<gene>
    <name evidence="13" type="ORF">KSF_097990</name>
</gene>
<dbReference type="Proteomes" id="UP000597444">
    <property type="component" value="Unassembled WGS sequence"/>
</dbReference>
<comment type="cofactor">
    <cofactor evidence="2 11">
        <name>FAD</name>
        <dbReference type="ChEBI" id="CHEBI:57692"/>
    </cofactor>
</comment>
<proteinExistence type="inferred from homology"/>
<evidence type="ECO:0000256" key="1">
    <source>
        <dbReference type="ARBA" id="ARBA00001755"/>
    </source>
</evidence>
<dbReference type="Gene3D" id="3.50.50.60">
    <property type="entry name" value="FAD/NAD(P)-binding domain"/>
    <property type="match status" value="1"/>
</dbReference>
<feature type="domain" description="Amine oxidase" evidence="12">
    <location>
        <begin position="11"/>
        <end position="231"/>
    </location>
</feature>
<keyword evidence="8 11" id="KW-0274">FAD</keyword>
<evidence type="ECO:0000256" key="2">
    <source>
        <dbReference type="ARBA" id="ARBA00001974"/>
    </source>
</evidence>
<evidence type="ECO:0000313" key="14">
    <source>
        <dbReference type="Proteomes" id="UP000597444"/>
    </source>
</evidence>